<dbReference type="AlphaFoldDB" id="A0A377XF29"/>
<dbReference type="Proteomes" id="UP000254340">
    <property type="component" value="Unassembled WGS sequence"/>
</dbReference>
<dbReference type="InterPro" id="IPR002818">
    <property type="entry name" value="DJ-1/PfpI"/>
</dbReference>
<proteinExistence type="inferred from homology"/>
<evidence type="ECO:0000313" key="4">
    <source>
        <dbReference type="Proteomes" id="UP000254340"/>
    </source>
</evidence>
<dbReference type="Pfam" id="PF01965">
    <property type="entry name" value="DJ-1_PfpI"/>
    <property type="match status" value="1"/>
</dbReference>
<dbReference type="PANTHER" id="PTHR42733:SF2">
    <property type="entry name" value="DJ-1_THIJ_PFPI FAMILY PROTEIN"/>
    <property type="match status" value="1"/>
</dbReference>
<evidence type="ECO:0000313" key="3">
    <source>
        <dbReference type="EMBL" id="STT82149.1"/>
    </source>
</evidence>
<dbReference type="InterPro" id="IPR006286">
    <property type="entry name" value="C56_PfpI-like"/>
</dbReference>
<evidence type="ECO:0000259" key="2">
    <source>
        <dbReference type="Pfam" id="PF01965"/>
    </source>
</evidence>
<feature type="domain" description="DJ-1/PfpI" evidence="2">
    <location>
        <begin position="3"/>
        <end position="142"/>
    </location>
</feature>
<dbReference type="EMBL" id="UGLH01000006">
    <property type="protein sequence ID" value="STT82149.1"/>
    <property type="molecule type" value="Genomic_DNA"/>
</dbReference>
<dbReference type="Gene3D" id="3.40.50.880">
    <property type="match status" value="1"/>
</dbReference>
<accession>A0A377XF29</accession>
<reference evidence="3 4" key="1">
    <citation type="submission" date="2018-06" db="EMBL/GenBank/DDBJ databases">
        <authorList>
            <consortium name="Pathogen Informatics"/>
            <person name="Doyle S."/>
        </authorList>
    </citation>
    <scope>NUCLEOTIDE SEQUENCE [LARGE SCALE GENOMIC DNA]</scope>
    <source>
        <strain evidence="3 4">NCTC5047</strain>
    </source>
</reference>
<evidence type="ECO:0000256" key="1">
    <source>
        <dbReference type="ARBA" id="ARBA00008542"/>
    </source>
</evidence>
<sequence length="231" mass="25341">MSKKIAVLITDDFEDSEFTSPAEAFKLAGHQVITIEKQAGKTVKGKQGEAEVAIDRAIDDVTPGEFDALLLPGGYSPDQLRGDERFVTFTRDFVNGGKPVFAICHGPQLLISADVIRGRKLTAVKPIVVDVKNAGASFTTRRWWSITNSWSPAERRTICRPSIAKRYACSAPASRRQCNFFPKPSVLSVNLISPDESPIPRRQHAGHREALDVALAHSRLFVTAQTTDLAL</sequence>
<dbReference type="InterPro" id="IPR029062">
    <property type="entry name" value="Class_I_gatase-like"/>
</dbReference>
<organism evidence="3 4">
    <name type="scientific">Klebsiella pneumoniae</name>
    <dbReference type="NCBI Taxonomy" id="573"/>
    <lineage>
        <taxon>Bacteria</taxon>
        <taxon>Pseudomonadati</taxon>
        <taxon>Pseudomonadota</taxon>
        <taxon>Gammaproteobacteria</taxon>
        <taxon>Enterobacterales</taxon>
        <taxon>Enterobacteriaceae</taxon>
        <taxon>Klebsiella/Raoultella group</taxon>
        <taxon>Klebsiella</taxon>
        <taxon>Klebsiella pneumoniae complex</taxon>
    </lineage>
</organism>
<dbReference type="SUPFAM" id="SSF52317">
    <property type="entry name" value="Class I glutamine amidotransferase-like"/>
    <property type="match status" value="1"/>
</dbReference>
<dbReference type="NCBIfam" id="TIGR01382">
    <property type="entry name" value="PfpI"/>
    <property type="match status" value="1"/>
</dbReference>
<comment type="similarity">
    <text evidence="1">Belongs to the peptidase C56 family.</text>
</comment>
<dbReference type="CDD" id="cd03134">
    <property type="entry name" value="GATase1_PfpI_like"/>
    <property type="match status" value="1"/>
</dbReference>
<dbReference type="PROSITE" id="PS51276">
    <property type="entry name" value="PEPTIDASE_C56_PFPI"/>
    <property type="match status" value="1"/>
</dbReference>
<dbReference type="PANTHER" id="PTHR42733">
    <property type="entry name" value="DJ-1 PROTEIN"/>
    <property type="match status" value="1"/>
</dbReference>
<gene>
    <name evidence="3" type="primary">yhbO_1</name>
    <name evidence="3" type="ORF">NCTC5047_03091</name>
</gene>
<name>A0A377XF29_KLEPN</name>
<protein>
    <submittedName>
        <fullName evidence="3">Putative intracellular proteinase</fullName>
    </submittedName>
</protein>